<reference evidence="1 2" key="1">
    <citation type="journal article" date="2019" name="Int. J. Syst. Evol. Microbiol.">
        <title>The Global Catalogue of Microorganisms (GCM) 10K type strain sequencing project: providing services to taxonomists for standard genome sequencing and annotation.</title>
        <authorList>
            <consortium name="The Broad Institute Genomics Platform"/>
            <consortium name="The Broad Institute Genome Sequencing Center for Infectious Disease"/>
            <person name="Wu L."/>
            <person name="Ma J."/>
        </authorList>
    </citation>
    <scope>NUCLEOTIDE SEQUENCE [LARGE SCALE GENOMIC DNA]</scope>
    <source>
        <strain evidence="1 2">JCM 3380</strain>
    </source>
</reference>
<comment type="caution">
    <text evidence="1">The sequence shown here is derived from an EMBL/GenBank/DDBJ whole genome shotgun (WGS) entry which is preliminary data.</text>
</comment>
<gene>
    <name evidence="1" type="ORF">GCM10010492_70360</name>
</gene>
<keyword evidence="2" id="KW-1185">Reference proteome</keyword>
<evidence type="ECO:0000313" key="2">
    <source>
        <dbReference type="Proteomes" id="UP001500416"/>
    </source>
</evidence>
<accession>A0ABN0URK5</accession>
<dbReference type="EMBL" id="BAAABU010000028">
    <property type="protein sequence ID" value="GAA0259329.1"/>
    <property type="molecule type" value="Genomic_DNA"/>
</dbReference>
<dbReference type="Proteomes" id="UP001500416">
    <property type="component" value="Unassembled WGS sequence"/>
</dbReference>
<proteinExistence type="predicted"/>
<protein>
    <submittedName>
        <fullName evidence="1">Uncharacterized protein</fullName>
    </submittedName>
</protein>
<evidence type="ECO:0000313" key="1">
    <source>
        <dbReference type="EMBL" id="GAA0259329.1"/>
    </source>
</evidence>
<name>A0ABN0URK5_9PSEU</name>
<organism evidence="1 2">
    <name type="scientific">Saccharothrix mutabilis subsp. mutabilis</name>
    <dbReference type="NCBI Taxonomy" id="66855"/>
    <lineage>
        <taxon>Bacteria</taxon>
        <taxon>Bacillati</taxon>
        <taxon>Actinomycetota</taxon>
        <taxon>Actinomycetes</taxon>
        <taxon>Pseudonocardiales</taxon>
        <taxon>Pseudonocardiaceae</taxon>
        <taxon>Saccharothrix</taxon>
    </lineage>
</organism>
<dbReference type="RefSeq" id="WP_343939204.1">
    <property type="nucleotide sequence ID" value="NZ_BAAABU010000028.1"/>
</dbReference>
<sequence>MEIPFEATALGGVAAGVLVELMVTEGWNKTRDWFDNFSRRHRGESSERDIARLDSARNALIVASQGEREALVETLETEWSVRMRDFLDDHPDAIAEVRDFLAEHDKVAQKAVVGHNITINARADRKSTQNITGIGNIGIDPRK</sequence>